<keyword evidence="2" id="KW-0805">Transcription regulation</keyword>
<reference evidence="9 10" key="1">
    <citation type="submission" date="2024-09" db="EMBL/GenBank/DDBJ databases">
        <authorList>
            <person name="Sun Q."/>
            <person name="Mori K."/>
        </authorList>
    </citation>
    <scope>NUCLEOTIDE SEQUENCE [LARGE SCALE GENOMIC DNA]</scope>
    <source>
        <strain evidence="9 10">TBRC 1432</strain>
    </source>
</reference>
<feature type="domain" description="Putative zinc-finger" evidence="8">
    <location>
        <begin position="197"/>
        <end position="230"/>
    </location>
</feature>
<keyword evidence="5" id="KW-0804">Transcription</keyword>
<dbReference type="Pfam" id="PF13490">
    <property type="entry name" value="zf-HC2"/>
    <property type="match status" value="1"/>
</dbReference>
<feature type="domain" description="RNA polymerase sigma-70 region 2" evidence="7">
    <location>
        <begin position="33"/>
        <end position="92"/>
    </location>
</feature>
<evidence type="ECO:0000256" key="3">
    <source>
        <dbReference type="ARBA" id="ARBA00023082"/>
    </source>
</evidence>
<gene>
    <name evidence="9" type="ORF">ACFFH7_33445</name>
</gene>
<dbReference type="NCBIfam" id="TIGR02937">
    <property type="entry name" value="sigma70-ECF"/>
    <property type="match status" value="1"/>
</dbReference>
<feature type="compositionally biased region" description="Low complexity" evidence="6">
    <location>
        <begin position="391"/>
        <end position="414"/>
    </location>
</feature>
<comment type="caution">
    <text evidence="9">The sequence shown here is derived from an EMBL/GenBank/DDBJ whole genome shotgun (WGS) entry which is preliminary data.</text>
</comment>
<feature type="region of interest" description="Disordered" evidence="6">
    <location>
        <begin position="374"/>
        <end position="497"/>
    </location>
</feature>
<evidence type="ECO:0000259" key="7">
    <source>
        <dbReference type="Pfam" id="PF04542"/>
    </source>
</evidence>
<evidence type="ECO:0000256" key="2">
    <source>
        <dbReference type="ARBA" id="ARBA00023015"/>
    </source>
</evidence>
<protein>
    <submittedName>
        <fullName evidence="9">RNA polymerase sigma factor</fullName>
    </submittedName>
</protein>
<dbReference type="InterPro" id="IPR036388">
    <property type="entry name" value="WH-like_DNA-bd_sf"/>
</dbReference>
<dbReference type="InterPro" id="IPR039425">
    <property type="entry name" value="RNA_pol_sigma-70-like"/>
</dbReference>
<dbReference type="Pfam" id="PF04542">
    <property type="entry name" value="Sigma70_r2"/>
    <property type="match status" value="1"/>
</dbReference>
<dbReference type="SUPFAM" id="SSF88946">
    <property type="entry name" value="Sigma2 domain of RNA polymerase sigma factors"/>
    <property type="match status" value="1"/>
</dbReference>
<dbReference type="RefSeq" id="WP_273936701.1">
    <property type="nucleotide sequence ID" value="NZ_CP097263.1"/>
</dbReference>
<sequence length="497" mass="51782">MAEFSRPASAGADDDQALLDRLRDGDDSAFGLLFSRHADAVRRFAMQQVRDAAEADDLTAEAFFRVLQAVRRGNGPTDHVRTYLLTVARRVSWEWSARRRDVPVEDAELDRRAEPYADNSSRLAESTLISQAFSTLPERWRTVLWQVEVEGERPAVVAPHFGLSANATAALARRARDGLRAAYLQAHLTQDLGATACQSVREKLGGYTAGTVKGLEGRRIKAHLHGCVQCKTLQGELREVCSTLRAHAGLLVPMVGLGATAAIATQAAGGGGLTAALAGKGALLATRVKLALTASSVAAVGVFGIALGPWLSHSHEALPNPSDHQIVSTWCAPSPGQSTAGSATSGASPTSTFASGQQVSGPFKAAEGAKTAFFGNKKPVQPGSDQPAPPTQTTTPTDSGSTSTSTSGDPVDSTGRVLDDPVNPSSSNDAPTKALQSSTSSTVTDTTEPTKSTPTKTSAPKKPPQNTVATTTAEPTTTTTSTPAETATGPTAPRTPR</sequence>
<feature type="compositionally biased region" description="Polar residues" evidence="6">
    <location>
        <begin position="423"/>
        <end position="436"/>
    </location>
</feature>
<dbReference type="EMBL" id="JBHLUD010000013">
    <property type="protein sequence ID" value="MFC0546459.1"/>
    <property type="molecule type" value="Genomic_DNA"/>
</dbReference>
<evidence type="ECO:0000256" key="4">
    <source>
        <dbReference type="ARBA" id="ARBA00023125"/>
    </source>
</evidence>
<dbReference type="Gene3D" id="1.10.10.10">
    <property type="entry name" value="Winged helix-like DNA-binding domain superfamily/Winged helix DNA-binding domain"/>
    <property type="match status" value="1"/>
</dbReference>
<comment type="similarity">
    <text evidence="1">Belongs to the sigma-70 factor family. ECF subfamily.</text>
</comment>
<accession>A0ABV6N1L7</accession>
<dbReference type="Gene3D" id="1.10.1740.10">
    <property type="match status" value="1"/>
</dbReference>
<name>A0ABV6N1L7_9PSEU</name>
<dbReference type="PANTHER" id="PTHR43133">
    <property type="entry name" value="RNA POLYMERASE ECF-TYPE SIGMA FACTO"/>
    <property type="match status" value="1"/>
</dbReference>
<feature type="compositionally biased region" description="Low complexity" evidence="6">
    <location>
        <begin position="334"/>
        <end position="356"/>
    </location>
</feature>
<feature type="compositionally biased region" description="Low complexity" evidence="6">
    <location>
        <begin position="437"/>
        <end position="460"/>
    </location>
</feature>
<evidence type="ECO:0000313" key="10">
    <source>
        <dbReference type="Proteomes" id="UP001589810"/>
    </source>
</evidence>
<organism evidence="9 10">
    <name type="scientific">Kutzneria chonburiensis</name>
    <dbReference type="NCBI Taxonomy" id="1483604"/>
    <lineage>
        <taxon>Bacteria</taxon>
        <taxon>Bacillati</taxon>
        <taxon>Actinomycetota</taxon>
        <taxon>Actinomycetes</taxon>
        <taxon>Pseudonocardiales</taxon>
        <taxon>Pseudonocardiaceae</taxon>
        <taxon>Kutzneria</taxon>
    </lineage>
</organism>
<dbReference type="InterPro" id="IPR013325">
    <property type="entry name" value="RNA_pol_sigma_r2"/>
</dbReference>
<proteinExistence type="inferred from homology"/>
<keyword evidence="3" id="KW-0731">Sigma factor</keyword>
<evidence type="ECO:0000256" key="5">
    <source>
        <dbReference type="ARBA" id="ARBA00023163"/>
    </source>
</evidence>
<dbReference type="InterPro" id="IPR027383">
    <property type="entry name" value="Znf_put"/>
</dbReference>
<dbReference type="InterPro" id="IPR014284">
    <property type="entry name" value="RNA_pol_sigma-70_dom"/>
</dbReference>
<feature type="region of interest" description="Disordered" evidence="6">
    <location>
        <begin position="326"/>
        <end position="359"/>
    </location>
</feature>
<evidence type="ECO:0000256" key="6">
    <source>
        <dbReference type="SAM" id="MobiDB-lite"/>
    </source>
</evidence>
<evidence type="ECO:0000313" key="9">
    <source>
        <dbReference type="EMBL" id="MFC0546459.1"/>
    </source>
</evidence>
<evidence type="ECO:0000259" key="8">
    <source>
        <dbReference type="Pfam" id="PF13490"/>
    </source>
</evidence>
<dbReference type="InterPro" id="IPR013324">
    <property type="entry name" value="RNA_pol_sigma_r3/r4-like"/>
</dbReference>
<feature type="compositionally biased region" description="Low complexity" evidence="6">
    <location>
        <begin position="467"/>
        <end position="497"/>
    </location>
</feature>
<keyword evidence="10" id="KW-1185">Reference proteome</keyword>
<keyword evidence="4" id="KW-0238">DNA-binding</keyword>
<evidence type="ECO:0000256" key="1">
    <source>
        <dbReference type="ARBA" id="ARBA00010641"/>
    </source>
</evidence>
<dbReference type="SUPFAM" id="SSF88659">
    <property type="entry name" value="Sigma3 and sigma4 domains of RNA polymerase sigma factors"/>
    <property type="match status" value="1"/>
</dbReference>
<dbReference type="Proteomes" id="UP001589810">
    <property type="component" value="Unassembled WGS sequence"/>
</dbReference>
<dbReference type="PANTHER" id="PTHR43133:SF8">
    <property type="entry name" value="RNA POLYMERASE SIGMA FACTOR HI_1459-RELATED"/>
    <property type="match status" value="1"/>
</dbReference>
<dbReference type="InterPro" id="IPR007627">
    <property type="entry name" value="RNA_pol_sigma70_r2"/>
</dbReference>